<evidence type="ECO:0000313" key="3">
    <source>
        <dbReference type="Proteomes" id="UP000677228"/>
    </source>
</evidence>
<feature type="non-terminal residue" evidence="1">
    <location>
        <position position="17"/>
    </location>
</feature>
<evidence type="ECO:0000313" key="2">
    <source>
        <dbReference type="EMBL" id="CAF4537290.1"/>
    </source>
</evidence>
<dbReference type="Proteomes" id="UP000677228">
    <property type="component" value="Unassembled WGS sequence"/>
</dbReference>
<dbReference type="EMBL" id="CAJNOK010073270">
    <property type="protein sequence ID" value="CAF1668197.1"/>
    <property type="molecule type" value="Genomic_DNA"/>
</dbReference>
<protein>
    <submittedName>
        <fullName evidence="1">Uncharacterized protein</fullName>
    </submittedName>
</protein>
<name>A0A8S2GAM3_9BILA</name>
<accession>A0A8S2GAM3</accession>
<organism evidence="1 3">
    <name type="scientific">Didymodactylos carnosus</name>
    <dbReference type="NCBI Taxonomy" id="1234261"/>
    <lineage>
        <taxon>Eukaryota</taxon>
        <taxon>Metazoa</taxon>
        <taxon>Spiralia</taxon>
        <taxon>Gnathifera</taxon>
        <taxon>Rotifera</taxon>
        <taxon>Eurotatoria</taxon>
        <taxon>Bdelloidea</taxon>
        <taxon>Philodinida</taxon>
        <taxon>Philodinidae</taxon>
        <taxon>Didymodactylos</taxon>
    </lineage>
</organism>
<evidence type="ECO:0000313" key="1">
    <source>
        <dbReference type="EMBL" id="CAF1668197.1"/>
    </source>
</evidence>
<sequence>YLTAVQLGHTKFEFPFI</sequence>
<feature type="non-terminal residue" evidence="1">
    <location>
        <position position="1"/>
    </location>
</feature>
<dbReference type="Proteomes" id="UP000682733">
    <property type="component" value="Unassembled WGS sequence"/>
</dbReference>
<proteinExistence type="predicted"/>
<dbReference type="AlphaFoldDB" id="A0A8S2GAM3"/>
<dbReference type="EMBL" id="CAJOBA010105972">
    <property type="protein sequence ID" value="CAF4537290.1"/>
    <property type="molecule type" value="Genomic_DNA"/>
</dbReference>
<reference evidence="1" key="1">
    <citation type="submission" date="2021-02" db="EMBL/GenBank/DDBJ databases">
        <authorList>
            <person name="Nowell W R."/>
        </authorList>
    </citation>
    <scope>NUCLEOTIDE SEQUENCE</scope>
</reference>
<comment type="caution">
    <text evidence="1">The sequence shown here is derived from an EMBL/GenBank/DDBJ whole genome shotgun (WGS) entry which is preliminary data.</text>
</comment>
<gene>
    <name evidence="1" type="ORF">OVA965_LOCUS45591</name>
    <name evidence="2" type="ORF">TMI583_LOCUS49234</name>
</gene>